<evidence type="ECO:0000256" key="3">
    <source>
        <dbReference type="ARBA" id="ARBA00022737"/>
    </source>
</evidence>
<dbReference type="GO" id="GO:0000794">
    <property type="term" value="C:condensed nuclear chromosome"/>
    <property type="evidence" value="ECO:0007669"/>
    <property type="project" value="Ensembl"/>
</dbReference>
<protein>
    <recommendedName>
        <fullName evidence="10">Radial spoke head 1 homolog</fullName>
    </recommendedName>
</protein>
<dbReference type="GO" id="GO:0120336">
    <property type="term" value="C:radial spoke head 1"/>
    <property type="evidence" value="ECO:0007669"/>
    <property type="project" value="Ensembl"/>
</dbReference>
<dbReference type="GO" id="GO:0120338">
    <property type="term" value="C:radial spoke head 3"/>
    <property type="evidence" value="ECO:0007669"/>
    <property type="project" value="Ensembl"/>
</dbReference>
<reference evidence="12" key="3">
    <citation type="submission" date="2025-09" db="UniProtKB">
        <authorList>
            <consortium name="Ensembl"/>
        </authorList>
    </citation>
    <scope>IDENTIFICATION</scope>
</reference>
<proteinExistence type="predicted"/>
<dbReference type="SUPFAM" id="SSF82185">
    <property type="entry name" value="Histone H3 K4-specific methyltransferase SET7/9 N-terminal domain"/>
    <property type="match status" value="1"/>
</dbReference>
<keyword evidence="7" id="KW-0469">Meiosis</keyword>
<dbReference type="GeneTree" id="ENSGT00940000157240"/>
<dbReference type="InterPro" id="IPR003409">
    <property type="entry name" value="MORN"/>
</dbReference>
<feature type="region of interest" description="Disordered" evidence="11">
    <location>
        <begin position="183"/>
        <end position="274"/>
    </location>
</feature>
<gene>
    <name evidence="12" type="primary">RSPH1</name>
</gene>
<keyword evidence="2" id="KW-0963">Cytoplasm</keyword>
<dbReference type="GO" id="GO:0035082">
    <property type="term" value="P:axoneme assembly"/>
    <property type="evidence" value="ECO:0007669"/>
    <property type="project" value="Ensembl"/>
</dbReference>
<dbReference type="PANTHER" id="PTHR43215:SF14">
    <property type="entry name" value="RADIAL SPOKE HEAD 1 HOMOLOG"/>
    <property type="match status" value="1"/>
</dbReference>
<dbReference type="GO" id="GO:0007286">
    <property type="term" value="P:spermatid development"/>
    <property type="evidence" value="ECO:0007669"/>
    <property type="project" value="Ensembl"/>
</dbReference>
<feature type="compositionally biased region" description="Acidic residues" evidence="11">
    <location>
        <begin position="250"/>
        <end position="274"/>
    </location>
</feature>
<reference evidence="12 13" key="1">
    <citation type="journal article" date="2012" name="Nature">
        <title>The genomic landscape of species divergence in Ficedula flycatchers.</title>
        <authorList>
            <person name="Ellegren H."/>
            <person name="Smeds L."/>
            <person name="Burri R."/>
            <person name="Olason P.I."/>
            <person name="Backstrom N."/>
            <person name="Kawakami T."/>
            <person name="Kunstner A."/>
            <person name="Makinen H."/>
            <person name="Nadachowska-Brzyska K."/>
            <person name="Qvarnstrom A."/>
            <person name="Uebbing S."/>
            <person name="Wolf J.B."/>
        </authorList>
    </citation>
    <scope>NUCLEOTIDE SEQUENCE [LARGE SCALE GENOMIC DNA]</scope>
</reference>
<evidence type="ECO:0000256" key="5">
    <source>
        <dbReference type="ARBA" id="ARBA00023069"/>
    </source>
</evidence>
<evidence type="ECO:0000256" key="9">
    <source>
        <dbReference type="ARBA" id="ARBA00056649"/>
    </source>
</evidence>
<reference evidence="12" key="2">
    <citation type="submission" date="2025-08" db="UniProtKB">
        <authorList>
            <consortium name="Ensembl"/>
        </authorList>
    </citation>
    <scope>IDENTIFICATION</scope>
</reference>
<keyword evidence="5" id="KW-0969">Cilium</keyword>
<evidence type="ECO:0000256" key="4">
    <source>
        <dbReference type="ARBA" id="ARBA00022846"/>
    </source>
</evidence>
<evidence type="ECO:0000256" key="7">
    <source>
        <dbReference type="ARBA" id="ARBA00023254"/>
    </source>
</evidence>
<comment type="subcellular location">
    <subcellularLocation>
        <location evidence="1">Cytoplasm</location>
        <location evidence="1">Cytoskeleton</location>
        <location evidence="1">Flagellum axoneme</location>
    </subcellularLocation>
</comment>
<dbReference type="GO" id="GO:0051321">
    <property type="term" value="P:meiotic cell cycle"/>
    <property type="evidence" value="ECO:0007669"/>
    <property type="project" value="UniProtKB-KW"/>
</dbReference>
<dbReference type="Proteomes" id="UP000016665">
    <property type="component" value="Chromosome 1"/>
</dbReference>
<dbReference type="GO" id="GO:0036126">
    <property type="term" value="C:sperm flagellum"/>
    <property type="evidence" value="ECO:0007669"/>
    <property type="project" value="Ensembl"/>
</dbReference>
<keyword evidence="3" id="KW-0677">Repeat</keyword>
<evidence type="ECO:0000256" key="8">
    <source>
        <dbReference type="ARBA" id="ARBA00023273"/>
    </source>
</evidence>
<feature type="compositionally biased region" description="Acidic residues" evidence="11">
    <location>
        <begin position="190"/>
        <end position="199"/>
    </location>
</feature>
<organism evidence="12 13">
    <name type="scientific">Ficedula albicollis</name>
    <name type="common">Collared flycatcher</name>
    <name type="synonym">Muscicapa albicollis</name>
    <dbReference type="NCBI Taxonomy" id="59894"/>
    <lineage>
        <taxon>Eukaryota</taxon>
        <taxon>Metazoa</taxon>
        <taxon>Chordata</taxon>
        <taxon>Craniata</taxon>
        <taxon>Vertebrata</taxon>
        <taxon>Euteleostomi</taxon>
        <taxon>Archelosauria</taxon>
        <taxon>Archosauria</taxon>
        <taxon>Dinosauria</taxon>
        <taxon>Saurischia</taxon>
        <taxon>Theropoda</taxon>
        <taxon>Coelurosauria</taxon>
        <taxon>Aves</taxon>
        <taxon>Neognathae</taxon>
        <taxon>Neoaves</taxon>
        <taxon>Telluraves</taxon>
        <taxon>Australaves</taxon>
        <taxon>Passeriformes</taxon>
        <taxon>Muscicapidae</taxon>
        <taxon>Ficedula</taxon>
    </lineage>
</organism>
<evidence type="ECO:0000256" key="1">
    <source>
        <dbReference type="ARBA" id="ARBA00004611"/>
    </source>
</evidence>
<evidence type="ECO:0000256" key="10">
    <source>
        <dbReference type="ARBA" id="ARBA00073772"/>
    </source>
</evidence>
<evidence type="ECO:0000313" key="12">
    <source>
        <dbReference type="Ensembl" id="ENSFALP00000030200.1"/>
    </source>
</evidence>
<dbReference type="AlphaFoldDB" id="A0A803W5E4"/>
<evidence type="ECO:0000256" key="11">
    <source>
        <dbReference type="SAM" id="MobiDB-lite"/>
    </source>
</evidence>
<dbReference type="Ensembl" id="ENSFALT00000029260.1">
    <property type="protein sequence ID" value="ENSFALP00000030200.1"/>
    <property type="gene ID" value="ENSFALG00000002230.2"/>
</dbReference>
<dbReference type="SMART" id="SM00698">
    <property type="entry name" value="MORN"/>
    <property type="match status" value="3"/>
</dbReference>
<dbReference type="Gene3D" id="2.20.110.10">
    <property type="entry name" value="Histone H3 K4-specific methyltransferase SET7/9 N-terminal domain"/>
    <property type="match status" value="1"/>
</dbReference>
<evidence type="ECO:0000313" key="13">
    <source>
        <dbReference type="Proteomes" id="UP000016665"/>
    </source>
</evidence>
<evidence type="ECO:0000256" key="6">
    <source>
        <dbReference type="ARBA" id="ARBA00023212"/>
    </source>
</evidence>
<keyword evidence="13" id="KW-1185">Reference proteome</keyword>
<keyword evidence="6" id="KW-0206">Cytoskeleton</keyword>
<dbReference type="FunFam" id="2.20.110.10:FF:000010">
    <property type="entry name" value="Radial spoke head 1 homolog"/>
    <property type="match status" value="1"/>
</dbReference>
<accession>A0A803W5E4</accession>
<name>A0A803W5E4_FICAL</name>
<keyword evidence="8" id="KW-0966">Cell projection</keyword>
<keyword evidence="4" id="KW-0282">Flagellum</keyword>
<evidence type="ECO:0000256" key="2">
    <source>
        <dbReference type="ARBA" id="ARBA00022490"/>
    </source>
</evidence>
<dbReference type="PANTHER" id="PTHR43215">
    <property type="entry name" value="RADIAL SPOKE HEAD 1 HOMOLOG"/>
    <property type="match status" value="1"/>
</dbReference>
<comment type="function">
    <text evidence="9">Functions as part of axonemal radial spoke complexes that play an important part in the motility of sperm and cilia.</text>
</comment>
<dbReference type="GO" id="GO:0072687">
    <property type="term" value="C:meiotic spindle"/>
    <property type="evidence" value="ECO:0007669"/>
    <property type="project" value="Ensembl"/>
</dbReference>
<sequence>KWCSLHRELPSKRKAWQGCLFLPRWIKVCSNSSEKLGVYLRTLIRPVVKKIGCLLQPLFRDWDTWSLKKLKFRVSLLAGEYLKQSESIRDWVHDQKQGYGEYLYANGDTYTGEWANNKRHGQGTYVYKDTGSKYVGCWVNGIQDGPAELIHLNHRFKGRFLSGKPLGHGKFIFDIGCEQRGEYKQPVQDKEEEEEEEEQPLPLEPIWKASEITKLTPWSPQDEELLGPRETAEAAVTEEDGGHPASTTGEGDEERGEEEVNQSQEDEETTDLGG</sequence>
<dbReference type="Pfam" id="PF02493">
    <property type="entry name" value="MORN"/>
    <property type="match status" value="4"/>
</dbReference>